<keyword evidence="5" id="KW-0808">Transferase</keyword>
<evidence type="ECO:0000256" key="5">
    <source>
        <dbReference type="ARBA" id="ARBA00022679"/>
    </source>
</evidence>
<dbReference type="UniPathway" id="UPA00196"/>
<evidence type="ECO:0000313" key="12">
    <source>
        <dbReference type="Proteomes" id="UP000469185"/>
    </source>
</evidence>
<evidence type="ECO:0000256" key="9">
    <source>
        <dbReference type="ARBA" id="ARBA00023136"/>
    </source>
</evidence>
<keyword evidence="6 10" id="KW-0812">Transmembrane</keyword>
<dbReference type="EMBL" id="JAAGOB010000004">
    <property type="protein sequence ID" value="NED95491.1"/>
    <property type="molecule type" value="Genomic_DNA"/>
</dbReference>
<dbReference type="GO" id="GO:0006506">
    <property type="term" value="P:GPI anchor biosynthetic process"/>
    <property type="evidence" value="ECO:0007669"/>
    <property type="project" value="UniProtKB-UniPathway"/>
</dbReference>
<feature type="transmembrane region" description="Helical" evidence="10">
    <location>
        <begin position="296"/>
        <end position="313"/>
    </location>
</feature>
<keyword evidence="7" id="KW-0256">Endoplasmic reticulum</keyword>
<feature type="transmembrane region" description="Helical" evidence="10">
    <location>
        <begin position="319"/>
        <end position="334"/>
    </location>
</feature>
<keyword evidence="9 10" id="KW-0472">Membrane</keyword>
<name>A0A6N9YKA5_9ACTN</name>
<feature type="transmembrane region" description="Helical" evidence="10">
    <location>
        <begin position="163"/>
        <end position="189"/>
    </location>
</feature>
<evidence type="ECO:0000313" key="11">
    <source>
        <dbReference type="EMBL" id="NED95491.1"/>
    </source>
</evidence>
<accession>A0A6N9YKA5</accession>
<proteinExistence type="predicted"/>
<feature type="transmembrane region" description="Helical" evidence="10">
    <location>
        <begin position="9"/>
        <end position="31"/>
    </location>
</feature>
<feature type="transmembrane region" description="Helical" evidence="10">
    <location>
        <begin position="201"/>
        <end position="220"/>
    </location>
</feature>
<feature type="transmembrane region" description="Helical" evidence="10">
    <location>
        <begin position="266"/>
        <end position="289"/>
    </location>
</feature>
<dbReference type="InterPro" id="IPR007315">
    <property type="entry name" value="PIG-V/Gpi18"/>
</dbReference>
<keyword evidence="12" id="KW-1185">Reference proteome</keyword>
<evidence type="ECO:0000256" key="7">
    <source>
        <dbReference type="ARBA" id="ARBA00022824"/>
    </source>
</evidence>
<dbReference type="PANTHER" id="PTHR12468:SF2">
    <property type="entry name" value="GPI MANNOSYLTRANSFERASE 2"/>
    <property type="match status" value="1"/>
</dbReference>
<dbReference type="Proteomes" id="UP000469185">
    <property type="component" value="Unassembled WGS sequence"/>
</dbReference>
<sequence length="365" mass="40513">MTDLDLDALAIWILSRLSLWVVAAAAGWLLVSHGQDVIPWVERWIRWDFVHYRGIAEFGYGGEPTGVPNEAFFPGLPVLLWAGHQVGVSHVVVGLVISLVAGAVAAVALGRLGAIEGGREVGRLAVLVWVCAPPAVFLAAPYTEALFLACALPAWLAARRGHWLAAGVLASLACTVRVSGIFLAVALGVHWLVTRREERSWSGFAWLFLPLAPLVAWMAYLRQVTGSWLAWLDAQAQEWNREFTWPWDAWVNTWRAAFGGTQTPGFAWMFGVELLATVLGVVLTVALLWWRRWGEATWVGLQVAAFATSYWFFSVPRAMLLWWPLWIALAVVAARRRYVLWLYLAVSVPLMVVWAATFLTGRWAG</sequence>
<gene>
    <name evidence="11" type="ORF">G1H11_09210</name>
</gene>
<dbReference type="AlphaFoldDB" id="A0A6N9YKA5"/>
<dbReference type="GO" id="GO:0000009">
    <property type="term" value="F:alpha-1,6-mannosyltransferase activity"/>
    <property type="evidence" value="ECO:0007669"/>
    <property type="project" value="InterPro"/>
</dbReference>
<protein>
    <recommendedName>
        <fullName evidence="13">Glycosyltransferase RgtA/B/C/D-like domain-containing protein</fullName>
    </recommendedName>
</protein>
<comment type="caution">
    <text evidence="11">The sequence shown here is derived from an EMBL/GenBank/DDBJ whole genome shotgun (WGS) entry which is preliminary data.</text>
</comment>
<comment type="subcellular location">
    <subcellularLocation>
        <location evidence="1">Endoplasmic reticulum membrane</location>
        <topology evidence="1">Multi-pass membrane protein</topology>
    </subcellularLocation>
</comment>
<feature type="transmembrane region" description="Helical" evidence="10">
    <location>
        <begin position="341"/>
        <end position="364"/>
    </location>
</feature>
<feature type="transmembrane region" description="Helical" evidence="10">
    <location>
        <begin position="121"/>
        <end position="143"/>
    </location>
</feature>
<evidence type="ECO:0000256" key="6">
    <source>
        <dbReference type="ARBA" id="ARBA00022692"/>
    </source>
</evidence>
<dbReference type="PANTHER" id="PTHR12468">
    <property type="entry name" value="GPI MANNOSYLTRANSFERASE 2"/>
    <property type="match status" value="1"/>
</dbReference>
<evidence type="ECO:0000256" key="1">
    <source>
        <dbReference type="ARBA" id="ARBA00004477"/>
    </source>
</evidence>
<dbReference type="GO" id="GO:0016020">
    <property type="term" value="C:membrane"/>
    <property type="evidence" value="ECO:0007669"/>
    <property type="project" value="GOC"/>
</dbReference>
<evidence type="ECO:0000256" key="3">
    <source>
        <dbReference type="ARBA" id="ARBA00022502"/>
    </source>
</evidence>
<dbReference type="GO" id="GO:0031501">
    <property type="term" value="C:mannosyltransferase complex"/>
    <property type="evidence" value="ECO:0007669"/>
    <property type="project" value="TreeGrafter"/>
</dbReference>
<dbReference type="GO" id="GO:0004376">
    <property type="term" value="F:GPI mannosyltransferase activity"/>
    <property type="evidence" value="ECO:0007669"/>
    <property type="project" value="InterPro"/>
</dbReference>
<evidence type="ECO:0000256" key="10">
    <source>
        <dbReference type="SAM" id="Phobius"/>
    </source>
</evidence>
<dbReference type="Pfam" id="PF04188">
    <property type="entry name" value="Mannosyl_trans2"/>
    <property type="match status" value="1"/>
</dbReference>
<keyword evidence="8 10" id="KW-1133">Transmembrane helix</keyword>
<evidence type="ECO:0000256" key="8">
    <source>
        <dbReference type="ARBA" id="ARBA00022989"/>
    </source>
</evidence>
<feature type="transmembrane region" description="Helical" evidence="10">
    <location>
        <begin position="87"/>
        <end position="109"/>
    </location>
</feature>
<keyword evidence="3" id="KW-0337">GPI-anchor biosynthesis</keyword>
<comment type="pathway">
    <text evidence="2">Glycolipid biosynthesis; glycosylphosphatidylinositol-anchor biosynthesis.</text>
</comment>
<evidence type="ECO:0008006" key="13">
    <source>
        <dbReference type="Google" id="ProtNLM"/>
    </source>
</evidence>
<keyword evidence="4" id="KW-0328">Glycosyltransferase</keyword>
<dbReference type="RefSeq" id="WP_163818263.1">
    <property type="nucleotide sequence ID" value="NZ_JAAGOB010000004.1"/>
</dbReference>
<evidence type="ECO:0000256" key="4">
    <source>
        <dbReference type="ARBA" id="ARBA00022676"/>
    </source>
</evidence>
<organism evidence="11 12">
    <name type="scientific">Phytoactinopolyspora alkaliphila</name>
    <dbReference type="NCBI Taxonomy" id="1783498"/>
    <lineage>
        <taxon>Bacteria</taxon>
        <taxon>Bacillati</taxon>
        <taxon>Actinomycetota</taxon>
        <taxon>Actinomycetes</taxon>
        <taxon>Jiangellales</taxon>
        <taxon>Jiangellaceae</taxon>
        <taxon>Phytoactinopolyspora</taxon>
    </lineage>
</organism>
<evidence type="ECO:0000256" key="2">
    <source>
        <dbReference type="ARBA" id="ARBA00004687"/>
    </source>
</evidence>
<reference evidence="11 12" key="1">
    <citation type="submission" date="2020-02" db="EMBL/GenBank/DDBJ databases">
        <authorList>
            <person name="Li X.-J."/>
            <person name="Feng X.-M."/>
        </authorList>
    </citation>
    <scope>NUCLEOTIDE SEQUENCE [LARGE SCALE GENOMIC DNA]</scope>
    <source>
        <strain evidence="11 12">CGMCC 4.7225</strain>
    </source>
</reference>